<dbReference type="AlphaFoldDB" id="A0A4Y2LNN0"/>
<dbReference type="EMBL" id="BGPR01006099">
    <property type="protein sequence ID" value="GBN16059.1"/>
    <property type="molecule type" value="Genomic_DNA"/>
</dbReference>
<comment type="caution">
    <text evidence="1">The sequence shown here is derived from an EMBL/GenBank/DDBJ whole genome shotgun (WGS) entry which is preliminary data.</text>
</comment>
<dbReference type="Proteomes" id="UP000499080">
    <property type="component" value="Unassembled WGS sequence"/>
</dbReference>
<evidence type="ECO:0000313" key="1">
    <source>
        <dbReference type="EMBL" id="GBN16059.1"/>
    </source>
</evidence>
<sequence length="93" mass="9790">MHSSHPDLVRSCAVKFESPERYDSNFGTEIGVLTVITGHGPTSPEGGSSHHPSGGDYLTICFTLRGSENPLTHPAAALSCTFIAPQKPAGARK</sequence>
<proteinExistence type="predicted"/>
<organism evidence="1 2">
    <name type="scientific">Araneus ventricosus</name>
    <name type="common">Orbweaver spider</name>
    <name type="synonym">Epeira ventricosa</name>
    <dbReference type="NCBI Taxonomy" id="182803"/>
    <lineage>
        <taxon>Eukaryota</taxon>
        <taxon>Metazoa</taxon>
        <taxon>Ecdysozoa</taxon>
        <taxon>Arthropoda</taxon>
        <taxon>Chelicerata</taxon>
        <taxon>Arachnida</taxon>
        <taxon>Araneae</taxon>
        <taxon>Araneomorphae</taxon>
        <taxon>Entelegynae</taxon>
        <taxon>Araneoidea</taxon>
        <taxon>Araneidae</taxon>
        <taxon>Araneus</taxon>
    </lineage>
</organism>
<gene>
    <name evidence="1" type="ORF">AVEN_197253_1</name>
</gene>
<keyword evidence="2" id="KW-1185">Reference proteome</keyword>
<reference evidence="1 2" key="1">
    <citation type="journal article" date="2019" name="Sci. Rep.">
        <title>Orb-weaving spider Araneus ventricosus genome elucidates the spidroin gene catalogue.</title>
        <authorList>
            <person name="Kono N."/>
            <person name="Nakamura H."/>
            <person name="Ohtoshi R."/>
            <person name="Moran D.A.P."/>
            <person name="Shinohara A."/>
            <person name="Yoshida Y."/>
            <person name="Fujiwara M."/>
            <person name="Mori M."/>
            <person name="Tomita M."/>
            <person name="Arakawa K."/>
        </authorList>
    </citation>
    <scope>NUCLEOTIDE SEQUENCE [LARGE SCALE GENOMIC DNA]</scope>
</reference>
<accession>A0A4Y2LNN0</accession>
<protein>
    <submittedName>
        <fullName evidence="1">Uncharacterized protein</fullName>
    </submittedName>
</protein>
<evidence type="ECO:0000313" key="2">
    <source>
        <dbReference type="Proteomes" id="UP000499080"/>
    </source>
</evidence>
<name>A0A4Y2LNN0_ARAVE</name>